<keyword evidence="5" id="KW-1185">Reference proteome</keyword>
<sequence>MTLRKNVLFACGTGVATSTLVSHAVTEAMKERDIIINSNQCKATEVRSMLNGIDLVVSTTQLPADLGVPVITTLAFLTGMGKSEALDKIEAALRDN</sequence>
<dbReference type="InterPro" id="IPR003501">
    <property type="entry name" value="PTS_EIIB_2/3"/>
</dbReference>
<dbReference type="Proteomes" id="UP001596016">
    <property type="component" value="Unassembled WGS sequence"/>
</dbReference>
<dbReference type="EC" id="2.7.1.-" evidence="4"/>
<dbReference type="EMBL" id="JBHSLL010000037">
    <property type="protein sequence ID" value="MFC5386585.1"/>
    <property type="molecule type" value="Genomic_DNA"/>
</dbReference>
<protein>
    <submittedName>
        <fullName evidence="4">PTS sugar transporter subunit IIB</fullName>
        <ecNumber evidence="4">2.7.1.-</ecNumber>
    </submittedName>
</protein>
<evidence type="ECO:0000313" key="4">
    <source>
        <dbReference type="EMBL" id="MFC5386585.1"/>
    </source>
</evidence>
<dbReference type="Gene3D" id="3.40.50.2300">
    <property type="match status" value="1"/>
</dbReference>
<keyword evidence="4" id="KW-0813">Transport</keyword>
<dbReference type="Pfam" id="PF02302">
    <property type="entry name" value="PTS_IIB"/>
    <property type="match status" value="1"/>
</dbReference>
<dbReference type="PROSITE" id="PS51099">
    <property type="entry name" value="PTS_EIIB_TYPE_2"/>
    <property type="match status" value="1"/>
</dbReference>
<comment type="caution">
    <text evidence="4">The sequence shown here is derived from an EMBL/GenBank/DDBJ whole genome shotgun (WGS) entry which is preliminary data.</text>
</comment>
<evidence type="ECO:0000256" key="1">
    <source>
        <dbReference type="ARBA" id="ARBA00022679"/>
    </source>
</evidence>
<accession>A0ABW0GY41</accession>
<keyword evidence="1 4" id="KW-0808">Transferase</keyword>
<reference evidence="5" key="1">
    <citation type="journal article" date="2019" name="Int. J. Syst. Evol. Microbiol.">
        <title>The Global Catalogue of Microorganisms (GCM) 10K type strain sequencing project: providing services to taxonomists for standard genome sequencing and annotation.</title>
        <authorList>
            <consortium name="The Broad Institute Genomics Platform"/>
            <consortium name="The Broad Institute Genome Sequencing Center for Infectious Disease"/>
            <person name="Wu L."/>
            <person name="Ma J."/>
        </authorList>
    </citation>
    <scope>NUCLEOTIDE SEQUENCE [LARGE SCALE GENOMIC DNA]</scope>
    <source>
        <strain evidence="5">CGMCC 4.1415</strain>
    </source>
</reference>
<feature type="domain" description="PTS EIIB type-2" evidence="3">
    <location>
        <begin position="5"/>
        <end position="96"/>
    </location>
</feature>
<keyword evidence="4" id="KW-0762">Sugar transport</keyword>
<dbReference type="GO" id="GO:0016740">
    <property type="term" value="F:transferase activity"/>
    <property type="evidence" value="ECO:0007669"/>
    <property type="project" value="UniProtKB-KW"/>
</dbReference>
<proteinExistence type="predicted"/>
<dbReference type="CDD" id="cd05566">
    <property type="entry name" value="PTS_IIB_galactitol"/>
    <property type="match status" value="1"/>
</dbReference>
<organism evidence="4 5">
    <name type="scientific">Aquamicrobium segne</name>
    <dbReference type="NCBI Taxonomy" id="469547"/>
    <lineage>
        <taxon>Bacteria</taxon>
        <taxon>Pseudomonadati</taxon>
        <taxon>Pseudomonadota</taxon>
        <taxon>Alphaproteobacteria</taxon>
        <taxon>Hyphomicrobiales</taxon>
        <taxon>Phyllobacteriaceae</taxon>
        <taxon>Aquamicrobium</taxon>
    </lineage>
</organism>
<evidence type="ECO:0000259" key="3">
    <source>
        <dbReference type="PROSITE" id="PS51099"/>
    </source>
</evidence>
<dbReference type="RefSeq" id="WP_378229720.1">
    <property type="nucleotide sequence ID" value="NZ_JBHSLL010000037.1"/>
</dbReference>
<dbReference type="InterPro" id="IPR036095">
    <property type="entry name" value="PTS_EIIB-like_sf"/>
</dbReference>
<dbReference type="SUPFAM" id="SSF52794">
    <property type="entry name" value="PTS system IIB component-like"/>
    <property type="match status" value="1"/>
</dbReference>
<evidence type="ECO:0000256" key="2">
    <source>
        <dbReference type="ARBA" id="ARBA00022683"/>
    </source>
</evidence>
<keyword evidence="2" id="KW-0598">Phosphotransferase system</keyword>
<name>A0ABW0GY41_9HYPH</name>
<evidence type="ECO:0000313" key="5">
    <source>
        <dbReference type="Proteomes" id="UP001596016"/>
    </source>
</evidence>
<gene>
    <name evidence="4" type="ORF">ACFPLB_11490</name>
</gene>
<dbReference type="InterPro" id="IPR013011">
    <property type="entry name" value="PTS_EIIB_2"/>
</dbReference>